<comment type="caution">
    <text evidence="1">The sequence shown here is derived from an EMBL/GenBank/DDBJ whole genome shotgun (WGS) entry which is preliminary data.</text>
</comment>
<dbReference type="Pfam" id="PF19559">
    <property type="entry name" value="DUF6081"/>
    <property type="match status" value="1"/>
</dbReference>
<dbReference type="EMBL" id="QGTA01000180">
    <property type="protein sequence ID" value="RQW92870.1"/>
    <property type="molecule type" value="Genomic_DNA"/>
</dbReference>
<name>A0ABX9Y3X8_MICCH</name>
<keyword evidence="2" id="KW-1185">Reference proteome</keyword>
<organism evidence="1 2">
    <name type="scientific">Micromonospora chalcea</name>
    <dbReference type="NCBI Taxonomy" id="1874"/>
    <lineage>
        <taxon>Bacteria</taxon>
        <taxon>Bacillati</taxon>
        <taxon>Actinomycetota</taxon>
        <taxon>Actinomycetes</taxon>
        <taxon>Micromonosporales</taxon>
        <taxon>Micromonosporaceae</taxon>
        <taxon>Micromonospora</taxon>
    </lineage>
</organism>
<protein>
    <submittedName>
        <fullName evidence="1">PE-PGRS family protein</fullName>
    </submittedName>
</protein>
<accession>A0ABX9Y3X8</accession>
<dbReference type="Proteomes" id="UP000274694">
    <property type="component" value="Unassembled WGS sequence"/>
</dbReference>
<reference evidence="1 2" key="1">
    <citation type="submission" date="2018-05" db="EMBL/GenBank/DDBJ databases">
        <title>Micromonospora from Atacama Desert.</title>
        <authorList>
            <person name="Carro L."/>
            <person name="Goodfellow M."/>
            <person name="Klenk H.-P."/>
        </authorList>
    </citation>
    <scope>NUCLEOTIDE SEQUENCE [LARGE SCALE GENOMIC DNA]</scope>
    <source>
        <strain evidence="1 2">LB41</strain>
    </source>
</reference>
<dbReference type="RefSeq" id="WP_069088382.1">
    <property type="nucleotide sequence ID" value="NZ_CBDRBH010000009.1"/>
</dbReference>
<evidence type="ECO:0000313" key="2">
    <source>
        <dbReference type="Proteomes" id="UP000274694"/>
    </source>
</evidence>
<gene>
    <name evidence="1" type="ORF">DLJ60_13580</name>
</gene>
<dbReference type="InterPro" id="IPR045727">
    <property type="entry name" value="DUF6081"/>
</dbReference>
<evidence type="ECO:0000313" key="1">
    <source>
        <dbReference type="EMBL" id="RQW92870.1"/>
    </source>
</evidence>
<dbReference type="GeneID" id="91356372"/>
<proteinExistence type="predicted"/>
<sequence length="246" mass="27684">MTSALRTSAWTYDDFTGRELDPARWAVMSITGADGQTHRYQDRNARVRTGDGRLELTVDPFTRFHDTDPRQNNAKQMYRSVRRFAVPAEGTLAVEVEMGVRTYRQIPHDLLDAFGTVALFDLETGVVFNAAATNDTVYATVERLVLPGVTQPHEHYVHRVVLDVPTEPGRAHGYAITYRAPTSEVEFHVDGRLAYWARVPVPVTGFHAGMALFSARDLARYSREQREHGQGATGWWGPWRIAAGVR</sequence>